<evidence type="ECO:0000259" key="2">
    <source>
        <dbReference type="Pfam" id="PF14244"/>
    </source>
</evidence>
<feature type="domain" description="Retrotransposon Copia-like N-terminal" evidence="2">
    <location>
        <begin position="7"/>
        <end position="39"/>
    </location>
</feature>
<dbReference type="PANTHER" id="PTHR37610">
    <property type="entry name" value="CCHC-TYPE DOMAIN-CONTAINING PROTEIN"/>
    <property type="match status" value="1"/>
</dbReference>
<evidence type="ECO:0000313" key="3">
    <source>
        <dbReference type="EMBL" id="KAJ0189216.1"/>
    </source>
</evidence>
<keyword evidence="4" id="KW-1185">Reference proteome</keyword>
<proteinExistence type="predicted"/>
<evidence type="ECO:0000313" key="4">
    <source>
        <dbReference type="Proteomes" id="UP000235145"/>
    </source>
</evidence>
<gene>
    <name evidence="3" type="ORF">LSAT_V11C800439060</name>
</gene>
<comment type="caution">
    <text evidence="3">The sequence shown here is derived from an EMBL/GenBank/DDBJ whole genome shotgun (WGS) entry which is preliminary data.</text>
</comment>
<dbReference type="AlphaFoldDB" id="A0A9R1WVK7"/>
<sequence length="118" mass="13805">MYFNDALTDSNYVDWSQEMMNFLFSKKKVGFIDGSIQKPGKYSPDYMLWMRCDAIVKGWLTTTMEKGIRLGVTSVTPLMAHKHQEQEDEEGEERRHPKTSRNPKESFRHVFGALRVLK</sequence>
<reference evidence="3 4" key="1">
    <citation type="journal article" date="2017" name="Nat. Commun.">
        <title>Genome assembly with in vitro proximity ligation data and whole-genome triplication in lettuce.</title>
        <authorList>
            <person name="Reyes-Chin-Wo S."/>
            <person name="Wang Z."/>
            <person name="Yang X."/>
            <person name="Kozik A."/>
            <person name="Arikit S."/>
            <person name="Song C."/>
            <person name="Xia L."/>
            <person name="Froenicke L."/>
            <person name="Lavelle D.O."/>
            <person name="Truco M.J."/>
            <person name="Xia R."/>
            <person name="Zhu S."/>
            <person name="Xu C."/>
            <person name="Xu H."/>
            <person name="Xu X."/>
            <person name="Cox K."/>
            <person name="Korf I."/>
            <person name="Meyers B.C."/>
            <person name="Michelmore R.W."/>
        </authorList>
    </citation>
    <scope>NUCLEOTIDE SEQUENCE [LARGE SCALE GENOMIC DNA]</scope>
    <source>
        <strain evidence="4">cv. Salinas</strain>
        <tissue evidence="3">Seedlings</tissue>
    </source>
</reference>
<protein>
    <recommendedName>
        <fullName evidence="2">Retrotransposon Copia-like N-terminal domain-containing protein</fullName>
    </recommendedName>
</protein>
<dbReference type="EMBL" id="NBSK02000008">
    <property type="protein sequence ID" value="KAJ0189216.1"/>
    <property type="molecule type" value="Genomic_DNA"/>
</dbReference>
<evidence type="ECO:0000256" key="1">
    <source>
        <dbReference type="SAM" id="MobiDB-lite"/>
    </source>
</evidence>
<dbReference type="PANTHER" id="PTHR37610:SF98">
    <property type="entry name" value="TRANSCRIPTION FACTOR INTERACTOR AND REGULATOR CCHC(ZN) FAMILY"/>
    <property type="match status" value="1"/>
</dbReference>
<dbReference type="InterPro" id="IPR029472">
    <property type="entry name" value="Copia-like_N"/>
</dbReference>
<name>A0A9R1WVK7_LACSA</name>
<dbReference type="Proteomes" id="UP000235145">
    <property type="component" value="Unassembled WGS sequence"/>
</dbReference>
<feature type="region of interest" description="Disordered" evidence="1">
    <location>
        <begin position="79"/>
        <end position="107"/>
    </location>
</feature>
<accession>A0A9R1WVK7</accession>
<organism evidence="3 4">
    <name type="scientific">Lactuca sativa</name>
    <name type="common">Garden lettuce</name>
    <dbReference type="NCBI Taxonomy" id="4236"/>
    <lineage>
        <taxon>Eukaryota</taxon>
        <taxon>Viridiplantae</taxon>
        <taxon>Streptophyta</taxon>
        <taxon>Embryophyta</taxon>
        <taxon>Tracheophyta</taxon>
        <taxon>Spermatophyta</taxon>
        <taxon>Magnoliopsida</taxon>
        <taxon>eudicotyledons</taxon>
        <taxon>Gunneridae</taxon>
        <taxon>Pentapetalae</taxon>
        <taxon>asterids</taxon>
        <taxon>campanulids</taxon>
        <taxon>Asterales</taxon>
        <taxon>Asteraceae</taxon>
        <taxon>Cichorioideae</taxon>
        <taxon>Cichorieae</taxon>
        <taxon>Lactucinae</taxon>
        <taxon>Lactuca</taxon>
    </lineage>
</organism>
<dbReference type="Pfam" id="PF14244">
    <property type="entry name" value="Retrotran_gag_3"/>
    <property type="match status" value="1"/>
</dbReference>